<keyword evidence="3" id="KW-1185">Reference proteome</keyword>
<feature type="compositionally biased region" description="Pro residues" evidence="1">
    <location>
        <begin position="45"/>
        <end position="57"/>
    </location>
</feature>
<dbReference type="EMBL" id="PTIX01000033">
    <property type="protein sequence ID" value="PPK62761.1"/>
    <property type="molecule type" value="Genomic_DNA"/>
</dbReference>
<feature type="compositionally biased region" description="Low complexity" evidence="1">
    <location>
        <begin position="206"/>
        <end position="215"/>
    </location>
</feature>
<sequence>MTPPTALGGQPRRPRAGLHGTHYRSLTPGTTVDTVARPTPAASPSKPPAPHGTTPPPSRDRHGPRSARSQCLDRARPTSDPGPVTATGAVAGSVRPVSADPRCRDRARPTSAAGNAADTARPTDHPAHDSHRPHTAGPRCRGRRGLVRGGHHRVGASSALDPRQSPARPIAPAAATVLCSFHSAVFARHASAAYPVRDLGGEPLREPAAAGPVGAEPRHRDRARPASGPGPVGADRVPGRAARVSGGVR</sequence>
<accession>A0A2S6GD53</accession>
<proteinExistence type="predicted"/>
<gene>
    <name evidence="2" type="ORF">CLV40_13327</name>
</gene>
<evidence type="ECO:0000313" key="2">
    <source>
        <dbReference type="EMBL" id="PPK62761.1"/>
    </source>
</evidence>
<comment type="caution">
    <text evidence="2">The sequence shown here is derived from an EMBL/GenBank/DDBJ whole genome shotgun (WGS) entry which is preliminary data.</text>
</comment>
<evidence type="ECO:0000313" key="3">
    <source>
        <dbReference type="Proteomes" id="UP000239203"/>
    </source>
</evidence>
<organism evidence="2 3">
    <name type="scientific">Actinokineospora auranticolor</name>
    <dbReference type="NCBI Taxonomy" id="155976"/>
    <lineage>
        <taxon>Bacteria</taxon>
        <taxon>Bacillati</taxon>
        <taxon>Actinomycetota</taxon>
        <taxon>Actinomycetes</taxon>
        <taxon>Pseudonocardiales</taxon>
        <taxon>Pseudonocardiaceae</taxon>
        <taxon>Actinokineospora</taxon>
    </lineage>
</organism>
<feature type="region of interest" description="Disordered" evidence="1">
    <location>
        <begin position="1"/>
        <end position="167"/>
    </location>
</feature>
<dbReference type="AlphaFoldDB" id="A0A2S6GD53"/>
<protein>
    <submittedName>
        <fullName evidence="2">Uncharacterized protein</fullName>
    </submittedName>
</protein>
<feature type="compositionally biased region" description="Basic residues" evidence="1">
    <location>
        <begin position="140"/>
        <end position="154"/>
    </location>
</feature>
<reference evidence="2 3" key="1">
    <citation type="submission" date="2018-02" db="EMBL/GenBank/DDBJ databases">
        <title>Genomic Encyclopedia of Archaeal and Bacterial Type Strains, Phase II (KMG-II): from individual species to whole genera.</title>
        <authorList>
            <person name="Goeker M."/>
        </authorList>
    </citation>
    <scope>NUCLEOTIDE SEQUENCE [LARGE SCALE GENOMIC DNA]</scope>
    <source>
        <strain evidence="2 3">YU 961-1</strain>
    </source>
</reference>
<evidence type="ECO:0000256" key="1">
    <source>
        <dbReference type="SAM" id="MobiDB-lite"/>
    </source>
</evidence>
<feature type="compositionally biased region" description="Basic and acidic residues" evidence="1">
    <location>
        <begin position="121"/>
        <end position="132"/>
    </location>
</feature>
<feature type="region of interest" description="Disordered" evidence="1">
    <location>
        <begin position="199"/>
        <end position="249"/>
    </location>
</feature>
<name>A0A2S6GD53_9PSEU</name>
<dbReference type="Proteomes" id="UP000239203">
    <property type="component" value="Unassembled WGS sequence"/>
</dbReference>